<keyword evidence="1" id="KW-0812">Transmembrane</keyword>
<evidence type="ECO:0000313" key="2">
    <source>
        <dbReference type="EMBL" id="NYJ78210.1"/>
    </source>
</evidence>
<keyword evidence="3" id="KW-1185">Reference proteome</keyword>
<comment type="caution">
    <text evidence="2">The sequence shown here is derived from an EMBL/GenBank/DDBJ whole genome shotgun (WGS) entry which is preliminary data.</text>
</comment>
<gene>
    <name evidence="2" type="ORF">HNR09_001621</name>
</gene>
<keyword evidence="1" id="KW-0472">Membrane</keyword>
<accession>A0A7Z0GLJ5</accession>
<name>A0A7Z0GLJ5_9MICC</name>
<dbReference type="EMBL" id="JACCFY010000001">
    <property type="protein sequence ID" value="NYJ78210.1"/>
    <property type="molecule type" value="Genomic_DNA"/>
</dbReference>
<dbReference type="RefSeq" id="WP_179541586.1">
    <property type="nucleotide sequence ID" value="NZ_BAAALL010000002.1"/>
</dbReference>
<feature type="transmembrane region" description="Helical" evidence="1">
    <location>
        <begin position="7"/>
        <end position="27"/>
    </location>
</feature>
<reference evidence="2 3" key="1">
    <citation type="submission" date="2020-07" db="EMBL/GenBank/DDBJ databases">
        <title>Sequencing the genomes of 1000 actinobacteria strains.</title>
        <authorList>
            <person name="Klenk H.-P."/>
        </authorList>
    </citation>
    <scope>NUCLEOTIDE SEQUENCE [LARGE SCALE GENOMIC DNA]</scope>
    <source>
        <strain evidence="2 3">DSM 15475</strain>
    </source>
</reference>
<dbReference type="AlphaFoldDB" id="A0A7Z0GLJ5"/>
<sequence length="61" mass="6782">MNIQSRFHRYVATVALTVPGLSAAVLLKDPYVLLVPAFTMIIASVLLQLFMVSAVREEVDY</sequence>
<keyword evidence="1" id="KW-1133">Transmembrane helix</keyword>
<organism evidence="2 3">
    <name type="scientific">Nesterenkonia xinjiangensis</name>
    <dbReference type="NCBI Taxonomy" id="225327"/>
    <lineage>
        <taxon>Bacteria</taxon>
        <taxon>Bacillati</taxon>
        <taxon>Actinomycetota</taxon>
        <taxon>Actinomycetes</taxon>
        <taxon>Micrococcales</taxon>
        <taxon>Micrococcaceae</taxon>
        <taxon>Nesterenkonia</taxon>
    </lineage>
</organism>
<evidence type="ECO:0000256" key="1">
    <source>
        <dbReference type="SAM" id="Phobius"/>
    </source>
</evidence>
<dbReference type="Proteomes" id="UP000535437">
    <property type="component" value="Unassembled WGS sequence"/>
</dbReference>
<proteinExistence type="predicted"/>
<feature type="transmembrane region" description="Helical" evidence="1">
    <location>
        <begin position="33"/>
        <end position="55"/>
    </location>
</feature>
<evidence type="ECO:0000313" key="3">
    <source>
        <dbReference type="Proteomes" id="UP000535437"/>
    </source>
</evidence>
<protein>
    <submittedName>
        <fullName evidence="2">Uncharacterized protein</fullName>
    </submittedName>
</protein>